<dbReference type="Pfam" id="PF13439">
    <property type="entry name" value="Glyco_transf_4"/>
    <property type="match status" value="1"/>
</dbReference>
<dbReference type="PANTHER" id="PTHR45947:SF3">
    <property type="entry name" value="SULFOQUINOVOSYL TRANSFERASE SQD2"/>
    <property type="match status" value="1"/>
</dbReference>
<dbReference type="Proteomes" id="UP000660024">
    <property type="component" value="Unassembled WGS sequence"/>
</dbReference>
<dbReference type="SUPFAM" id="SSF53756">
    <property type="entry name" value="UDP-Glycosyltransferase/glycogen phosphorylase"/>
    <property type="match status" value="1"/>
</dbReference>
<feature type="domain" description="Glycosyltransferase subfamily 4-like N-terminal" evidence="2">
    <location>
        <begin position="11"/>
        <end position="180"/>
    </location>
</feature>
<gene>
    <name evidence="3" type="primary">bshA</name>
    <name evidence="3" type="ORF">I5M32_15480</name>
</gene>
<dbReference type="InterPro" id="IPR050194">
    <property type="entry name" value="Glycosyltransferase_grp1"/>
</dbReference>
<evidence type="ECO:0000313" key="3">
    <source>
        <dbReference type="EMBL" id="MBK0384368.1"/>
    </source>
</evidence>
<dbReference type="EMBL" id="JAEHFY010000029">
    <property type="protein sequence ID" value="MBK0384368.1"/>
    <property type="molecule type" value="Genomic_DNA"/>
</dbReference>
<proteinExistence type="predicted"/>
<dbReference type="PANTHER" id="PTHR45947">
    <property type="entry name" value="SULFOQUINOVOSYL TRANSFERASE SQD2"/>
    <property type="match status" value="1"/>
</dbReference>
<feature type="domain" description="Glycosyl transferase family 1" evidence="1">
    <location>
        <begin position="188"/>
        <end position="350"/>
    </location>
</feature>
<name>A0ABS1BNH9_9SPHI</name>
<accession>A0ABS1BNH9</accession>
<evidence type="ECO:0000259" key="2">
    <source>
        <dbReference type="Pfam" id="PF13439"/>
    </source>
</evidence>
<dbReference type="Pfam" id="PF00534">
    <property type="entry name" value="Glycos_transf_1"/>
    <property type="match status" value="1"/>
</dbReference>
<dbReference type="RefSeq" id="WP_200587972.1">
    <property type="nucleotide sequence ID" value="NZ_JAEHFY010000029.1"/>
</dbReference>
<dbReference type="InterPro" id="IPR023881">
    <property type="entry name" value="Thiol_BshA"/>
</dbReference>
<evidence type="ECO:0000313" key="4">
    <source>
        <dbReference type="Proteomes" id="UP000660024"/>
    </source>
</evidence>
<dbReference type="Gene3D" id="3.40.50.2000">
    <property type="entry name" value="Glycogen Phosphorylase B"/>
    <property type="match status" value="2"/>
</dbReference>
<organism evidence="3 4">
    <name type="scientific">Pedobacter segetis</name>
    <dbReference type="NCBI Taxonomy" id="2793069"/>
    <lineage>
        <taxon>Bacteria</taxon>
        <taxon>Pseudomonadati</taxon>
        <taxon>Bacteroidota</taxon>
        <taxon>Sphingobacteriia</taxon>
        <taxon>Sphingobacteriales</taxon>
        <taxon>Sphingobacteriaceae</taxon>
        <taxon>Pedobacter</taxon>
    </lineage>
</organism>
<dbReference type="InterPro" id="IPR028098">
    <property type="entry name" value="Glyco_trans_4-like_N"/>
</dbReference>
<keyword evidence="4" id="KW-1185">Reference proteome</keyword>
<protein>
    <submittedName>
        <fullName evidence="3">N-acetyl-alpha-D-glucosaminyl L-malate synthase BshA</fullName>
    </submittedName>
</protein>
<evidence type="ECO:0000259" key="1">
    <source>
        <dbReference type="Pfam" id="PF00534"/>
    </source>
</evidence>
<comment type="caution">
    <text evidence="3">The sequence shown here is derived from an EMBL/GenBank/DDBJ whole genome shotgun (WGS) entry which is preliminary data.</text>
</comment>
<dbReference type="NCBIfam" id="TIGR03999">
    <property type="entry name" value="thiol_BshA"/>
    <property type="match status" value="1"/>
</dbReference>
<reference evidence="3 4" key="1">
    <citation type="submission" date="2020-12" db="EMBL/GenBank/DDBJ databases">
        <title>Bacterial novel species Pedobacter sp. SD-b isolated from soil.</title>
        <authorList>
            <person name="Jung H.-Y."/>
        </authorList>
    </citation>
    <scope>NUCLEOTIDE SEQUENCE [LARGE SCALE GENOMIC DNA]</scope>
    <source>
        <strain evidence="3 4">SD-b</strain>
    </source>
</reference>
<dbReference type="InterPro" id="IPR001296">
    <property type="entry name" value="Glyco_trans_1"/>
</dbReference>
<sequence>MKIGIVCYPTFGGSGVVATELGKALADNGHQVHFITYSQPARLDFFSENLFYHEVAVSKYPLFDYAPYELALSSKMVDVVRFEKLDILHVHYAIPHASAAFMAKQILATFNIHIPVVTTLHGTDITLVGKDLTYKPVVTFSINQSDGVTAVSEDLKKATYDHFDIQKDIKVIPNFIDHNRFRLTPKDHFKKAIAPQGERILVHTSNFRKVKRTQDVIYIFQKILKKVPAKLLMVGDGPERVNCEQLCRDLNVCEHTRFLGKQDAVEEILSVADLFIMPSESESFGLAALEAMACKVPVISSNTGGLPELNVDGVTGFMDNVGDVEAMANHSIYILEDNHRLEKFKENALKRASEFDLNLILPMYEDFYKEVIQKANAAL</sequence>